<accession>A0A1M5CTU9</accession>
<dbReference type="SUPFAM" id="SSF103481">
    <property type="entry name" value="Multidrug resistance efflux transporter EmrE"/>
    <property type="match status" value="2"/>
</dbReference>
<dbReference type="Gene3D" id="1.10.3730.20">
    <property type="match status" value="1"/>
</dbReference>
<evidence type="ECO:0000313" key="9">
    <source>
        <dbReference type="EMBL" id="SHF58163.1"/>
    </source>
</evidence>
<evidence type="ECO:0000256" key="1">
    <source>
        <dbReference type="ARBA" id="ARBA00004141"/>
    </source>
</evidence>
<feature type="transmembrane region" description="Helical" evidence="7">
    <location>
        <begin position="296"/>
        <end position="314"/>
    </location>
</feature>
<proteinExistence type="inferred from homology"/>
<dbReference type="InterPro" id="IPR037185">
    <property type="entry name" value="EmrE-like"/>
</dbReference>
<feature type="transmembrane region" description="Helical" evidence="7">
    <location>
        <begin position="241"/>
        <end position="260"/>
    </location>
</feature>
<reference evidence="10" key="1">
    <citation type="submission" date="2016-11" db="EMBL/GenBank/DDBJ databases">
        <authorList>
            <person name="Varghese N."/>
            <person name="Submissions S."/>
        </authorList>
    </citation>
    <scope>NUCLEOTIDE SEQUENCE [LARGE SCALE GENOMIC DNA]</scope>
    <source>
        <strain evidence="10">DSM 45627</strain>
    </source>
</reference>
<feature type="domain" description="EamA" evidence="8">
    <location>
        <begin position="32"/>
        <end position="167"/>
    </location>
</feature>
<protein>
    <submittedName>
        <fullName evidence="9">Threonine/homoserine efflux transporter RhtA</fullName>
    </submittedName>
</protein>
<evidence type="ECO:0000256" key="2">
    <source>
        <dbReference type="ARBA" id="ARBA00007362"/>
    </source>
</evidence>
<evidence type="ECO:0000256" key="3">
    <source>
        <dbReference type="ARBA" id="ARBA00022692"/>
    </source>
</evidence>
<evidence type="ECO:0000256" key="6">
    <source>
        <dbReference type="SAM" id="MobiDB-lite"/>
    </source>
</evidence>
<dbReference type="EMBL" id="FQVU01000001">
    <property type="protein sequence ID" value="SHF58163.1"/>
    <property type="molecule type" value="Genomic_DNA"/>
</dbReference>
<dbReference type="PANTHER" id="PTHR32322">
    <property type="entry name" value="INNER MEMBRANE TRANSPORTER"/>
    <property type="match status" value="1"/>
</dbReference>
<comment type="similarity">
    <text evidence="2">Belongs to the EamA transporter family.</text>
</comment>
<evidence type="ECO:0000259" key="8">
    <source>
        <dbReference type="Pfam" id="PF00892"/>
    </source>
</evidence>
<dbReference type="OrthoDB" id="6212796at2"/>
<keyword evidence="4 7" id="KW-1133">Transmembrane helix</keyword>
<dbReference type="InterPro" id="IPR050638">
    <property type="entry name" value="AA-Vitamin_Transporters"/>
</dbReference>
<dbReference type="InterPro" id="IPR000620">
    <property type="entry name" value="EamA_dom"/>
</dbReference>
<feature type="region of interest" description="Disordered" evidence="6">
    <location>
        <begin position="1"/>
        <end position="21"/>
    </location>
</feature>
<keyword evidence="5 7" id="KW-0472">Membrane</keyword>
<feature type="domain" description="EamA" evidence="8">
    <location>
        <begin position="181"/>
        <end position="312"/>
    </location>
</feature>
<feature type="transmembrane region" description="Helical" evidence="7">
    <location>
        <begin position="181"/>
        <end position="202"/>
    </location>
</feature>
<dbReference type="PANTHER" id="PTHR32322:SF2">
    <property type="entry name" value="EAMA DOMAIN-CONTAINING PROTEIN"/>
    <property type="match status" value="1"/>
</dbReference>
<name>A0A1M5CTU9_9ACTN</name>
<organism evidence="9 10">
    <name type="scientific">Jatrophihabitans endophyticus</name>
    <dbReference type="NCBI Taxonomy" id="1206085"/>
    <lineage>
        <taxon>Bacteria</taxon>
        <taxon>Bacillati</taxon>
        <taxon>Actinomycetota</taxon>
        <taxon>Actinomycetes</taxon>
        <taxon>Jatrophihabitantales</taxon>
        <taxon>Jatrophihabitantaceae</taxon>
        <taxon>Jatrophihabitans</taxon>
    </lineage>
</organism>
<keyword evidence="10" id="KW-1185">Reference proteome</keyword>
<feature type="transmembrane region" description="Helical" evidence="7">
    <location>
        <begin position="214"/>
        <end position="235"/>
    </location>
</feature>
<comment type="subcellular location">
    <subcellularLocation>
        <location evidence="1">Membrane</location>
        <topology evidence="1">Multi-pass membrane protein</topology>
    </subcellularLocation>
</comment>
<evidence type="ECO:0000313" key="10">
    <source>
        <dbReference type="Proteomes" id="UP000186132"/>
    </source>
</evidence>
<feature type="transmembrane region" description="Helical" evidence="7">
    <location>
        <begin position="60"/>
        <end position="80"/>
    </location>
</feature>
<evidence type="ECO:0000256" key="5">
    <source>
        <dbReference type="ARBA" id="ARBA00023136"/>
    </source>
</evidence>
<dbReference type="Proteomes" id="UP000186132">
    <property type="component" value="Unassembled WGS sequence"/>
</dbReference>
<dbReference type="GO" id="GO:0016020">
    <property type="term" value="C:membrane"/>
    <property type="evidence" value="ECO:0007669"/>
    <property type="project" value="UniProtKB-SubCell"/>
</dbReference>
<evidence type="ECO:0000256" key="7">
    <source>
        <dbReference type="SAM" id="Phobius"/>
    </source>
</evidence>
<evidence type="ECO:0000256" key="4">
    <source>
        <dbReference type="ARBA" id="ARBA00022989"/>
    </source>
</evidence>
<gene>
    <name evidence="9" type="ORF">SAMN05443575_0351</name>
</gene>
<sequence length="335" mass="34821">MSRPAPVVRSPVTTARGADPVSTTARTRDATLLVAGAAALWGLDGVLRKPLATALDAGTVVLWEHVIALAVLAPGLPAALRAFARCRWRDRLAVVVIGVGASAVATALFTQSFALAARSHDFVTPLVLQKLQPVFAIALAVVLLRERLRPSYAVFVLPALVGAWLLTFADPLDVRVSELQAALLAVGAAVLWAGGTVLGRLVSTALDPREITTLRFGFGLLGAIGVVQATGAAVAPGWGNLPGLVLLALIPGLFALVVYYRALRSTPASRATLAELAFPATAAVVGVLFLHTHLSGTQWLGLAVVAVAVTLLGWHESRRPAAVVPSARESEPVRG</sequence>
<feature type="transmembrane region" description="Helical" evidence="7">
    <location>
        <begin position="126"/>
        <end position="144"/>
    </location>
</feature>
<keyword evidence="3 7" id="KW-0812">Transmembrane</keyword>
<feature type="transmembrane region" description="Helical" evidence="7">
    <location>
        <begin position="92"/>
        <end position="114"/>
    </location>
</feature>
<dbReference type="Pfam" id="PF00892">
    <property type="entry name" value="EamA"/>
    <property type="match status" value="2"/>
</dbReference>
<dbReference type="AlphaFoldDB" id="A0A1M5CTU9"/>
<feature type="transmembrane region" description="Helical" evidence="7">
    <location>
        <begin position="151"/>
        <end position="169"/>
    </location>
</feature>
<feature type="transmembrane region" description="Helical" evidence="7">
    <location>
        <begin position="272"/>
        <end position="290"/>
    </location>
</feature>